<feature type="non-terminal residue" evidence="1">
    <location>
        <position position="53"/>
    </location>
</feature>
<proteinExistence type="predicted"/>
<evidence type="ECO:0000313" key="1">
    <source>
        <dbReference type="EMBL" id="KKL79690.1"/>
    </source>
</evidence>
<sequence length="53" mass="6247">MVELEEEEEKPQNPMEHPVLEDILKELPEKKQSRARIVLNCIKLYNKLEADGE</sequence>
<name>A0A0F9HDE7_9ZZZZ</name>
<protein>
    <submittedName>
        <fullName evidence="1">Uncharacterized protein</fullName>
    </submittedName>
</protein>
<comment type="caution">
    <text evidence="1">The sequence shown here is derived from an EMBL/GenBank/DDBJ whole genome shotgun (WGS) entry which is preliminary data.</text>
</comment>
<dbReference type="AlphaFoldDB" id="A0A0F9HDE7"/>
<dbReference type="EMBL" id="LAZR01023090">
    <property type="protein sequence ID" value="KKL79690.1"/>
    <property type="molecule type" value="Genomic_DNA"/>
</dbReference>
<accession>A0A0F9HDE7</accession>
<organism evidence="1">
    <name type="scientific">marine sediment metagenome</name>
    <dbReference type="NCBI Taxonomy" id="412755"/>
    <lineage>
        <taxon>unclassified sequences</taxon>
        <taxon>metagenomes</taxon>
        <taxon>ecological metagenomes</taxon>
    </lineage>
</organism>
<reference evidence="1" key="1">
    <citation type="journal article" date="2015" name="Nature">
        <title>Complex archaea that bridge the gap between prokaryotes and eukaryotes.</title>
        <authorList>
            <person name="Spang A."/>
            <person name="Saw J.H."/>
            <person name="Jorgensen S.L."/>
            <person name="Zaremba-Niedzwiedzka K."/>
            <person name="Martijn J."/>
            <person name="Lind A.E."/>
            <person name="van Eijk R."/>
            <person name="Schleper C."/>
            <person name="Guy L."/>
            <person name="Ettema T.J."/>
        </authorList>
    </citation>
    <scope>NUCLEOTIDE SEQUENCE</scope>
</reference>
<gene>
    <name evidence="1" type="ORF">LCGC14_2012230</name>
</gene>